<dbReference type="Proteomes" id="UP000305729">
    <property type="component" value="Chromosome 2"/>
</dbReference>
<sequence length="119" mass="13455">MKVRCIKLLDESTGDPLETSSWLSLESVYHVLSVNMEDGAAVKFQLMSDNGTPAFHNANQFEIVSDIIPARWVINFVAGSHVELSPKLWSEPGFWESYFDGEPEAISLFDTEKEIIFQE</sequence>
<evidence type="ECO:0000313" key="2">
    <source>
        <dbReference type="Proteomes" id="UP000305729"/>
    </source>
</evidence>
<dbReference type="AlphaFoldDB" id="A0A5S3UPD8"/>
<dbReference type="RefSeq" id="WP_138539863.1">
    <property type="nucleotide sequence ID" value="NZ_CP045430.1"/>
</dbReference>
<gene>
    <name evidence="1" type="ORF">CWC22_020655</name>
</gene>
<dbReference type="EMBL" id="CP045430">
    <property type="protein sequence ID" value="QPB85433.1"/>
    <property type="molecule type" value="Genomic_DNA"/>
</dbReference>
<name>A0A5S3UPD8_9GAMM</name>
<organism evidence="1 2">
    <name type="scientific">Pseudoalteromonas rubra</name>
    <dbReference type="NCBI Taxonomy" id="43658"/>
    <lineage>
        <taxon>Bacteria</taxon>
        <taxon>Pseudomonadati</taxon>
        <taxon>Pseudomonadota</taxon>
        <taxon>Gammaproteobacteria</taxon>
        <taxon>Alteromonadales</taxon>
        <taxon>Pseudoalteromonadaceae</taxon>
        <taxon>Pseudoalteromonas</taxon>
    </lineage>
</organism>
<evidence type="ECO:0000313" key="1">
    <source>
        <dbReference type="EMBL" id="QPB85433.1"/>
    </source>
</evidence>
<protein>
    <submittedName>
        <fullName evidence="1">Uncharacterized protein</fullName>
    </submittedName>
</protein>
<accession>A0A5S3UPD8</accession>
<proteinExistence type="predicted"/>
<reference evidence="1 2" key="1">
    <citation type="submission" date="2019-10" db="EMBL/GenBank/DDBJ databases">
        <title>Pseudoalteromonas rubra S4059.</title>
        <authorList>
            <person name="Paulsen S."/>
            <person name="Wang X."/>
        </authorList>
    </citation>
    <scope>NUCLEOTIDE SEQUENCE [LARGE SCALE GENOMIC DNA]</scope>
    <source>
        <strain evidence="1 2">S4059</strain>
    </source>
</reference>